<reference evidence="2 3" key="1">
    <citation type="submission" date="2024-01" db="EMBL/GenBank/DDBJ databases">
        <title>Comparative genomics of Cryptococcus and Kwoniella reveals pathogenesis evolution and contrasting modes of karyotype evolution via chromosome fusion or intercentromeric recombination.</title>
        <authorList>
            <person name="Coelho M.A."/>
            <person name="David-Palma M."/>
            <person name="Shea T."/>
            <person name="Bowers K."/>
            <person name="McGinley-Smith S."/>
            <person name="Mohammad A.W."/>
            <person name="Gnirke A."/>
            <person name="Yurkov A.M."/>
            <person name="Nowrousian M."/>
            <person name="Sun S."/>
            <person name="Cuomo C.A."/>
            <person name="Heitman J."/>
        </authorList>
    </citation>
    <scope>NUCLEOTIDE SEQUENCE [LARGE SCALE GENOMIC DNA]</scope>
    <source>
        <strain evidence="2 3">PYCC6329</strain>
    </source>
</reference>
<feature type="compositionally biased region" description="Polar residues" evidence="1">
    <location>
        <begin position="556"/>
        <end position="581"/>
    </location>
</feature>
<dbReference type="EMBL" id="CP144090">
    <property type="protein sequence ID" value="WWD08586.1"/>
    <property type="molecule type" value="Genomic_DNA"/>
</dbReference>
<feature type="compositionally biased region" description="Gly residues" evidence="1">
    <location>
        <begin position="460"/>
        <end position="484"/>
    </location>
</feature>
<dbReference type="KEGG" id="ker:91105499"/>
<feature type="compositionally biased region" description="Acidic residues" evidence="1">
    <location>
        <begin position="612"/>
        <end position="624"/>
    </location>
</feature>
<evidence type="ECO:0000313" key="2">
    <source>
        <dbReference type="EMBL" id="WWD08586.1"/>
    </source>
</evidence>
<feature type="compositionally biased region" description="Polar residues" evidence="1">
    <location>
        <begin position="186"/>
        <end position="197"/>
    </location>
</feature>
<proteinExistence type="predicted"/>
<dbReference type="Proteomes" id="UP001358614">
    <property type="component" value="Chromosome 2"/>
</dbReference>
<feature type="compositionally biased region" description="Basic and acidic residues" evidence="1">
    <location>
        <begin position="600"/>
        <end position="609"/>
    </location>
</feature>
<feature type="compositionally biased region" description="Gly residues" evidence="1">
    <location>
        <begin position="437"/>
        <end position="451"/>
    </location>
</feature>
<dbReference type="AlphaFoldDB" id="A0AAX4KQ95"/>
<evidence type="ECO:0000313" key="3">
    <source>
        <dbReference type="Proteomes" id="UP001358614"/>
    </source>
</evidence>
<organism evidence="2 3">
    <name type="scientific">Kwoniella europaea PYCC6329</name>
    <dbReference type="NCBI Taxonomy" id="1423913"/>
    <lineage>
        <taxon>Eukaryota</taxon>
        <taxon>Fungi</taxon>
        <taxon>Dikarya</taxon>
        <taxon>Basidiomycota</taxon>
        <taxon>Agaricomycotina</taxon>
        <taxon>Tremellomycetes</taxon>
        <taxon>Tremellales</taxon>
        <taxon>Cryptococcaceae</taxon>
        <taxon>Kwoniella</taxon>
    </lineage>
</organism>
<feature type="compositionally biased region" description="Low complexity" evidence="1">
    <location>
        <begin position="520"/>
        <end position="538"/>
    </location>
</feature>
<dbReference type="GeneID" id="91105499"/>
<keyword evidence="3" id="KW-1185">Reference proteome</keyword>
<sequence>MTTTPPTFRNFIAIRLPEDHPIAEEEARVILRDTADNEGNLQQKFGGWITQIIVPRWELEAKHTIECRYGGSPNLSSVRVRKEERGEVRDITYSETRFHKDIVRWESQARIRQGKSGEVSSTYGAKAPDGLIYAQTFVSAENLTKATRDPLLPPTVATWADVVASGRAPSSRITRAVPSNIVPLTPLTSPDSLTMLGSRTRPPPPAGPDQAAPILGKGKKPEQIPVSVEGEKGGKRTKASSATSLELKHGSPGEKAYVVPSMTTELKPISTPLEKVVCQGLAYLIGCNECCGTYLGLLIRGHTYALVYAITESTFAIKSATPDAPRIYESLTVEEYLAVTKDLPSLLGTLAQPNIEGFKEIWSASSKALDLIVDFPLRLPLPPLSPPDSPVINALRHVTMKEMDSESTRRFIAGIIRPNTKVEGSSRGRGGKKGRGGGRGGGRAGGQGGQGREAKRESGGEAGGEPGAGAGGESSGGAGDGGSSAGQATGPPGGSRSLAQPADVSGGIGFKARGLSQRATGSSSGSSGNLTSSTSSRSSEQRPAPPITPQEANIIPSATSRSSDSSKLLVRGSSSLVTSAPQPLATTLEEVEETLPSGFRESDFPRELSEIYPEDPEDDELSDEERERREERDMLYLAQKATLRKRGVKLIQLPPSVFDALIAEIGVRA</sequence>
<protein>
    <submittedName>
        <fullName evidence="2">Uncharacterized protein</fullName>
    </submittedName>
</protein>
<feature type="region of interest" description="Disordered" evidence="1">
    <location>
        <begin position="184"/>
        <end position="248"/>
    </location>
</feature>
<accession>A0AAX4KQ95</accession>
<evidence type="ECO:0000256" key="1">
    <source>
        <dbReference type="SAM" id="MobiDB-lite"/>
    </source>
</evidence>
<dbReference type="RefSeq" id="XP_066086553.1">
    <property type="nucleotide sequence ID" value="XM_066230456.1"/>
</dbReference>
<feature type="region of interest" description="Disordered" evidence="1">
    <location>
        <begin position="409"/>
        <end position="631"/>
    </location>
</feature>
<name>A0AAX4KQ95_9TREE</name>
<gene>
    <name evidence="2" type="ORF">V865_006698</name>
</gene>